<dbReference type="PANTHER" id="PTHR23033:SF12">
    <property type="entry name" value="GLYCOPROTEIN-N-ACETYLGALACTOSAMINE 3-BETA-GALACTOSYLTRANSFERASE 1-RELATED"/>
    <property type="match status" value="1"/>
</dbReference>
<dbReference type="Pfam" id="PF02434">
    <property type="entry name" value="Fringe"/>
    <property type="match status" value="1"/>
</dbReference>
<keyword evidence="8" id="KW-0547">Nucleotide-binding</keyword>
<evidence type="ECO:0000313" key="13">
    <source>
        <dbReference type="EMBL" id="KJH49393.1"/>
    </source>
</evidence>
<dbReference type="GO" id="GO:0000166">
    <property type="term" value="F:nucleotide binding"/>
    <property type="evidence" value="ECO:0007669"/>
    <property type="project" value="UniProtKB-KW"/>
</dbReference>
<dbReference type="GO" id="GO:0016020">
    <property type="term" value="C:membrane"/>
    <property type="evidence" value="ECO:0007669"/>
    <property type="project" value="UniProtKB-SubCell"/>
</dbReference>
<comment type="pathway">
    <text evidence="2">Protein modification; protein glycosylation.</text>
</comment>
<comment type="similarity">
    <text evidence="3">Belongs to the glycosyltransferase 31 family. Beta3-Gal-T subfamily.</text>
</comment>
<keyword evidence="5" id="KW-0328">Glycosyltransferase</keyword>
<evidence type="ECO:0000256" key="2">
    <source>
        <dbReference type="ARBA" id="ARBA00004922"/>
    </source>
</evidence>
<keyword evidence="6" id="KW-0808">Transferase</keyword>
<reference evidence="13 14" key="1">
    <citation type="submission" date="2013-11" db="EMBL/GenBank/DDBJ databases">
        <title>Draft genome of the bovine lungworm Dictyocaulus viviparus.</title>
        <authorList>
            <person name="Mitreva M."/>
        </authorList>
    </citation>
    <scope>NUCLEOTIDE SEQUENCE [LARGE SCALE GENOMIC DNA]</scope>
    <source>
        <strain evidence="13 14">HannoverDv2000</strain>
    </source>
</reference>
<evidence type="ECO:0000256" key="1">
    <source>
        <dbReference type="ARBA" id="ARBA00004606"/>
    </source>
</evidence>
<dbReference type="OrthoDB" id="414175at2759"/>
<dbReference type="InterPro" id="IPR026050">
    <property type="entry name" value="C1GALT1/C1GALT1_chp1"/>
</dbReference>
<evidence type="ECO:0000259" key="12">
    <source>
        <dbReference type="Pfam" id="PF02434"/>
    </source>
</evidence>
<gene>
    <name evidence="13" type="ORF">DICVIV_04476</name>
</gene>
<evidence type="ECO:0000256" key="6">
    <source>
        <dbReference type="ARBA" id="ARBA00022679"/>
    </source>
</evidence>
<keyword evidence="11" id="KW-0472">Membrane</keyword>
<dbReference type="EMBL" id="KN716236">
    <property type="protein sequence ID" value="KJH49393.1"/>
    <property type="molecule type" value="Genomic_DNA"/>
</dbReference>
<dbReference type="Proteomes" id="UP000053766">
    <property type="component" value="Unassembled WGS sequence"/>
</dbReference>
<feature type="domain" description="Fringe-like glycosyltransferase" evidence="12">
    <location>
        <begin position="22"/>
        <end position="61"/>
    </location>
</feature>
<sequence length="113" mass="13474">MDAAPYSLLDPSKIFSHVIDGVNKEYDWYVRADDDAYVIVENLREFLHKYSSREPHYFGYKWNFFVPHGFADGGVYVLSRTAVEIFYQIMKDPKLCPEHHRAEEDQEVYFENR</sequence>
<organism evidence="13 14">
    <name type="scientific">Dictyocaulus viviparus</name>
    <name type="common">Bovine lungworm</name>
    <dbReference type="NCBI Taxonomy" id="29172"/>
    <lineage>
        <taxon>Eukaryota</taxon>
        <taxon>Metazoa</taxon>
        <taxon>Ecdysozoa</taxon>
        <taxon>Nematoda</taxon>
        <taxon>Chromadorea</taxon>
        <taxon>Rhabditida</taxon>
        <taxon>Rhabditina</taxon>
        <taxon>Rhabditomorpha</taxon>
        <taxon>Strongyloidea</taxon>
        <taxon>Metastrongylidae</taxon>
        <taxon>Dictyocaulus</taxon>
    </lineage>
</organism>
<evidence type="ECO:0000256" key="3">
    <source>
        <dbReference type="ARBA" id="ARBA00006462"/>
    </source>
</evidence>
<keyword evidence="14" id="KW-1185">Reference proteome</keyword>
<protein>
    <recommendedName>
        <fullName evidence="4">N-acetylgalactosaminide beta-1,3-galactosyltransferase</fullName>
        <ecNumber evidence="4">2.4.1.122</ecNumber>
    </recommendedName>
</protein>
<proteinExistence type="inferred from homology"/>
<dbReference type="InterPro" id="IPR003378">
    <property type="entry name" value="Fringe-like_glycosylTrfase"/>
</dbReference>
<dbReference type="Gene3D" id="3.90.550.50">
    <property type="match status" value="1"/>
</dbReference>
<dbReference type="PANTHER" id="PTHR23033">
    <property type="entry name" value="BETA1,3-GALACTOSYLTRANSFERASE"/>
    <property type="match status" value="1"/>
</dbReference>
<comment type="subcellular location">
    <subcellularLocation>
        <location evidence="1">Membrane</location>
        <topology evidence="1">Single-pass type II membrane protein</topology>
    </subcellularLocation>
</comment>
<evidence type="ECO:0000256" key="7">
    <source>
        <dbReference type="ARBA" id="ARBA00022692"/>
    </source>
</evidence>
<dbReference type="AlphaFoldDB" id="A0A0D8XXL5"/>
<evidence type="ECO:0000256" key="4">
    <source>
        <dbReference type="ARBA" id="ARBA00012557"/>
    </source>
</evidence>
<evidence type="ECO:0000313" key="14">
    <source>
        <dbReference type="Proteomes" id="UP000053766"/>
    </source>
</evidence>
<name>A0A0D8XXL5_DICVI</name>
<keyword evidence="9" id="KW-0735">Signal-anchor</keyword>
<reference evidence="14" key="2">
    <citation type="journal article" date="2016" name="Sci. Rep.">
        <title>Dictyocaulus viviparus genome, variome and transcriptome elucidate lungworm biology and support future intervention.</title>
        <authorList>
            <person name="McNulty S.N."/>
            <person name="Strube C."/>
            <person name="Rosa B.A."/>
            <person name="Martin J.C."/>
            <person name="Tyagi R."/>
            <person name="Choi Y.J."/>
            <person name="Wang Q."/>
            <person name="Hallsworth Pepin K."/>
            <person name="Zhang X."/>
            <person name="Ozersky P."/>
            <person name="Wilson R.K."/>
            <person name="Sternberg P.W."/>
            <person name="Gasser R.B."/>
            <person name="Mitreva M."/>
        </authorList>
    </citation>
    <scope>NUCLEOTIDE SEQUENCE [LARGE SCALE GENOMIC DNA]</scope>
    <source>
        <strain evidence="14">HannoverDv2000</strain>
    </source>
</reference>
<dbReference type="EC" id="2.4.1.122" evidence="4"/>
<evidence type="ECO:0000256" key="8">
    <source>
        <dbReference type="ARBA" id="ARBA00022741"/>
    </source>
</evidence>
<evidence type="ECO:0000256" key="5">
    <source>
        <dbReference type="ARBA" id="ARBA00022676"/>
    </source>
</evidence>
<evidence type="ECO:0000256" key="10">
    <source>
        <dbReference type="ARBA" id="ARBA00022989"/>
    </source>
</evidence>
<keyword evidence="10" id="KW-1133">Transmembrane helix</keyword>
<evidence type="ECO:0000256" key="11">
    <source>
        <dbReference type="ARBA" id="ARBA00023136"/>
    </source>
</evidence>
<accession>A0A0D8XXL5</accession>
<keyword evidence="7" id="KW-0812">Transmembrane</keyword>
<dbReference type="GO" id="GO:0016263">
    <property type="term" value="F:glycoprotein-N-acetylgalactosamine 3-beta-galactosyltransferase activity"/>
    <property type="evidence" value="ECO:0007669"/>
    <property type="project" value="UniProtKB-EC"/>
</dbReference>
<dbReference type="STRING" id="29172.A0A0D8XXL5"/>
<evidence type="ECO:0000256" key="9">
    <source>
        <dbReference type="ARBA" id="ARBA00022968"/>
    </source>
</evidence>